<dbReference type="OrthoDB" id="9880600at2759"/>
<evidence type="ECO:0000259" key="7">
    <source>
        <dbReference type="PROSITE" id="PS50259"/>
    </source>
</evidence>
<feature type="transmembrane region" description="Helical" evidence="6">
    <location>
        <begin position="80"/>
        <end position="100"/>
    </location>
</feature>
<keyword evidence="4 6" id="KW-0472">Membrane</keyword>
<keyword evidence="5" id="KW-0325">Glycoprotein</keyword>
<organism evidence="8 9">
    <name type="scientific">Araneus ventricosus</name>
    <name type="common">Orbweaver spider</name>
    <name type="synonym">Epeira ventricosa</name>
    <dbReference type="NCBI Taxonomy" id="182803"/>
    <lineage>
        <taxon>Eukaryota</taxon>
        <taxon>Metazoa</taxon>
        <taxon>Ecdysozoa</taxon>
        <taxon>Arthropoda</taxon>
        <taxon>Chelicerata</taxon>
        <taxon>Arachnida</taxon>
        <taxon>Araneae</taxon>
        <taxon>Araneomorphae</taxon>
        <taxon>Entelegynae</taxon>
        <taxon>Araneoidea</taxon>
        <taxon>Araneidae</taxon>
        <taxon>Araneus</taxon>
    </lineage>
</organism>
<feature type="domain" description="G-protein coupled receptors family 3 profile" evidence="7">
    <location>
        <begin position="82"/>
        <end position="276"/>
    </location>
</feature>
<keyword evidence="9" id="KW-1185">Reference proteome</keyword>
<evidence type="ECO:0000313" key="8">
    <source>
        <dbReference type="EMBL" id="GBM36931.1"/>
    </source>
</evidence>
<dbReference type="PRINTS" id="PR00248">
    <property type="entry name" value="GPCRMGR"/>
</dbReference>
<evidence type="ECO:0000256" key="4">
    <source>
        <dbReference type="ARBA" id="ARBA00023136"/>
    </source>
</evidence>
<dbReference type="EMBL" id="BGPR01000824">
    <property type="protein sequence ID" value="GBM36931.1"/>
    <property type="molecule type" value="Genomic_DNA"/>
</dbReference>
<feature type="transmembrane region" description="Helical" evidence="6">
    <location>
        <begin position="224"/>
        <end position="244"/>
    </location>
</feature>
<protein>
    <recommendedName>
        <fullName evidence="7">G-protein coupled receptors family 3 profile domain-containing protein</fullName>
    </recommendedName>
</protein>
<comment type="caution">
    <text evidence="8">The sequence shown here is derived from an EMBL/GenBank/DDBJ whole genome shotgun (WGS) entry which is preliminary data.</text>
</comment>
<keyword evidence="2 6" id="KW-0812">Transmembrane</keyword>
<comment type="subcellular location">
    <subcellularLocation>
        <location evidence="1">Membrane</location>
        <topology evidence="1">Multi-pass membrane protein</topology>
    </subcellularLocation>
</comment>
<dbReference type="AlphaFoldDB" id="A0A4Y2F6U2"/>
<dbReference type="Pfam" id="PF00003">
    <property type="entry name" value="7tm_3"/>
    <property type="match status" value="1"/>
</dbReference>
<keyword evidence="3 6" id="KW-1133">Transmembrane helix</keyword>
<feature type="transmembrane region" description="Helical" evidence="6">
    <location>
        <begin position="189"/>
        <end position="212"/>
    </location>
</feature>
<proteinExistence type="predicted"/>
<sequence length="395" mass="43711">MANRTNIPSIFPSTPLWSQNITHIIPGTSFVNCSLINDGLHRRKESWVIPLVVLCTVNITAILLFEAYVLYKSCGSRRHLFLGQILLLGLCLSSLLGFAFVPTPNWFTCAVIRAGVGIAYVLIFATLLVKCVFLLSLHVGVYLSAAYQGLLLFFAVTVQLVIAVQWLIYRPESLVIVDQFTCTTICATSIMDTVASLAYNMLLIVGVALLAIRARTVPENHRESLYIGVAIGLTIPLWVAWIVISSVSSAEHHDPCLAFGVVVTASIVFLVMFLPKGRQLASMGRGGPYTDDGFSSVNQSIYTPSFLHLKPPILPFVKQGTLVKPLTSTFPTHPVERNYFVPPLQHASRLWRYSHHPATLQLPPPLHPSSEDIYLSSDRYLFGPPGMKLYRSPLY</sequence>
<feature type="transmembrane region" description="Helical" evidence="6">
    <location>
        <begin position="47"/>
        <end position="68"/>
    </location>
</feature>
<evidence type="ECO:0000256" key="3">
    <source>
        <dbReference type="ARBA" id="ARBA00022989"/>
    </source>
</evidence>
<feature type="transmembrane region" description="Helical" evidence="6">
    <location>
        <begin position="112"/>
        <end position="137"/>
    </location>
</feature>
<evidence type="ECO:0000256" key="5">
    <source>
        <dbReference type="ARBA" id="ARBA00023180"/>
    </source>
</evidence>
<dbReference type="InterPro" id="IPR050726">
    <property type="entry name" value="mGluR"/>
</dbReference>
<dbReference type="Proteomes" id="UP000499080">
    <property type="component" value="Unassembled WGS sequence"/>
</dbReference>
<dbReference type="PROSITE" id="PS50259">
    <property type="entry name" value="G_PROTEIN_RECEP_F3_4"/>
    <property type="match status" value="1"/>
</dbReference>
<dbReference type="InterPro" id="IPR000337">
    <property type="entry name" value="GPCR_3"/>
</dbReference>
<dbReference type="InterPro" id="IPR017978">
    <property type="entry name" value="GPCR_3_C"/>
</dbReference>
<evidence type="ECO:0000313" key="9">
    <source>
        <dbReference type="Proteomes" id="UP000499080"/>
    </source>
</evidence>
<dbReference type="GO" id="GO:0016020">
    <property type="term" value="C:membrane"/>
    <property type="evidence" value="ECO:0007669"/>
    <property type="project" value="UniProtKB-SubCell"/>
</dbReference>
<dbReference type="PANTHER" id="PTHR24060">
    <property type="entry name" value="METABOTROPIC GLUTAMATE RECEPTOR"/>
    <property type="match status" value="1"/>
</dbReference>
<evidence type="ECO:0000256" key="6">
    <source>
        <dbReference type="SAM" id="Phobius"/>
    </source>
</evidence>
<reference evidence="8 9" key="1">
    <citation type="journal article" date="2019" name="Sci. Rep.">
        <title>Orb-weaving spider Araneus ventricosus genome elucidates the spidroin gene catalogue.</title>
        <authorList>
            <person name="Kono N."/>
            <person name="Nakamura H."/>
            <person name="Ohtoshi R."/>
            <person name="Moran D.A.P."/>
            <person name="Shinohara A."/>
            <person name="Yoshida Y."/>
            <person name="Fujiwara M."/>
            <person name="Mori M."/>
            <person name="Tomita M."/>
            <person name="Arakawa K."/>
        </authorList>
    </citation>
    <scope>NUCLEOTIDE SEQUENCE [LARGE SCALE GENOMIC DNA]</scope>
</reference>
<dbReference type="GO" id="GO:0004930">
    <property type="term" value="F:G protein-coupled receptor activity"/>
    <property type="evidence" value="ECO:0007669"/>
    <property type="project" value="InterPro"/>
</dbReference>
<evidence type="ECO:0000256" key="2">
    <source>
        <dbReference type="ARBA" id="ARBA00022692"/>
    </source>
</evidence>
<dbReference type="CDD" id="cd13953">
    <property type="entry name" value="7tm_classC_mGluR-like"/>
    <property type="match status" value="1"/>
</dbReference>
<accession>A0A4Y2F6U2</accession>
<feature type="transmembrane region" description="Helical" evidence="6">
    <location>
        <begin position="149"/>
        <end position="169"/>
    </location>
</feature>
<name>A0A4Y2F6U2_ARAVE</name>
<evidence type="ECO:0000256" key="1">
    <source>
        <dbReference type="ARBA" id="ARBA00004141"/>
    </source>
</evidence>
<gene>
    <name evidence="8" type="ORF">AVEN_132190_1</name>
</gene>
<feature type="transmembrane region" description="Helical" evidence="6">
    <location>
        <begin position="256"/>
        <end position="275"/>
    </location>
</feature>